<feature type="region of interest" description="Disordered" evidence="1">
    <location>
        <begin position="1"/>
        <end position="21"/>
    </location>
</feature>
<name>A0A0H5QHV0_9EUKA</name>
<organism evidence="2">
    <name type="scientific">Spongospora subterranea</name>
    <dbReference type="NCBI Taxonomy" id="70186"/>
    <lineage>
        <taxon>Eukaryota</taxon>
        <taxon>Sar</taxon>
        <taxon>Rhizaria</taxon>
        <taxon>Endomyxa</taxon>
        <taxon>Phytomyxea</taxon>
        <taxon>Plasmodiophorida</taxon>
        <taxon>Plasmodiophoridae</taxon>
        <taxon>Spongospora</taxon>
    </lineage>
</organism>
<evidence type="ECO:0000313" key="2">
    <source>
        <dbReference type="EMBL" id="CRZ01620.1"/>
    </source>
</evidence>
<accession>A0A0H5QHV0</accession>
<evidence type="ECO:0000256" key="1">
    <source>
        <dbReference type="SAM" id="MobiDB-lite"/>
    </source>
</evidence>
<sequence length="185" mass="20766">MWQRKDDTPVDGNSLIAPEYGSQGDFSSMSYADTSAGEDIAISQLTEGFGDKERVQRSHSKITSIPVITIATIYNGEDNLQVFPAQLWHEHYLPGIPDPDTIQLLRSLDMNQILALTQAFDSAMSNPDDHEEGLRKFFQKHSCASEFEISAVNALLSGENWQQYIHITSYIAANTNDWILRQSLN</sequence>
<reference evidence="2" key="1">
    <citation type="submission" date="2015-04" db="EMBL/GenBank/DDBJ databases">
        <title>The genome sequence of the plant pathogenic Rhizarian Plasmodiophora brassicae reveals insights in its biotrophic life cycle and the origin of chitin synthesis.</title>
        <authorList>
            <person name="Schwelm A."/>
            <person name="Fogelqvist J."/>
            <person name="Knaust A."/>
            <person name="Julke S."/>
            <person name="Lilja T."/>
            <person name="Dhandapani V."/>
            <person name="Bonilla-Rosso G."/>
            <person name="Karlsson M."/>
            <person name="Shevchenko A."/>
            <person name="Choi S.R."/>
            <person name="Kim H.G."/>
            <person name="Park J.Y."/>
            <person name="Lim Y.P."/>
            <person name="Ludwig-Muller J."/>
            <person name="Dixelius C."/>
        </authorList>
    </citation>
    <scope>NUCLEOTIDE SEQUENCE</scope>
    <source>
        <tissue evidence="2">Potato root galls</tissue>
    </source>
</reference>
<proteinExistence type="predicted"/>
<dbReference type="EMBL" id="HACM01001178">
    <property type="protein sequence ID" value="CRZ01620.1"/>
    <property type="molecule type" value="Transcribed_RNA"/>
</dbReference>
<dbReference type="AlphaFoldDB" id="A0A0H5QHV0"/>
<protein>
    <submittedName>
        <fullName evidence="2">Uncharacterized protein</fullName>
    </submittedName>
</protein>